<sequence length="1245" mass="146653">MSTKNPEESIVKIEEDGEVKELYLAANPFGNFVVEFGKISAEIIYLSFLKSHSYTFIDFNGYECSNLKAKKALSYRILSEIETPKPKTFEFTQMQSDLITSKNKLSWSVAVSDKLYKHESRQSTARLLAISCISKDDMTYMTYGKPQNRKKITGFTIVFFINHDNLIEETLTLDNHGGQVKLFSKYEDKESSQNADEKNIDEDNQKRKTNGAEQNLDRFFLIILNVSGVHKYYIKHFFKHLNKLTGKIRSFEYPKRINHALKKNIRFSPQFNHKYIQKCLNLHYFLVDTTCEAYASGYNVKLYLIDCGLEIASIKLINNVKVSADYNYDYFMHFFNDDESLLIYQSKHHWAIWNFFGLEQKSIELKDHKIEHQLEFDLKMKSIFTKNCYQLERSNSFVIIVKNKEEKEETKFSKDRYISDGFISDYLKSESVNPNFKTLSLKESFVETTIEKEKHFIFDIDHKKSELDEYYQIFEPWLYTSDDDVKGSPRYSVYLDEKNETLLLIGTQTIQVWHDRAKQDQTKQDQAKQDQAKQDQAKQGQDKKRTLEFISVIDKKDTKNVIIEKIEYAIRKFKISFQDSKTQDSKKVIEMGCDDDIIHTVIEACNTLRFLNSIYHGSNIDYSISLAFKDCHSKFNEIVEQTRNIIIRFIQLYPIVWRLLSVRYDLLSILIAEEKLLIKHILFNEKKDIYSHEDCIRKTLDIVYELKNENSNDKMPIRDHLLHEKSIHMPQYSSWFGGENPIRRSFDLKKDLIYLGYLLEYYSNKAVEDIGWMISIRDILQELYDCDYGMIKLYLQILLYKPCFCSKGLDIPYFDFLTIPPSVSNSLEVYIPITQLIPLDSDLKVEEISKEKISDVKMGPFVDFVANYKKEFKLKGNKFTNFLKSLIFPKKYLPLEEIPIPIFFIIESVGSDDPFYFNPSMEAIMNFLCHVSKSYWRNTFYIFIIYFLSYSIITWMYVAHMEVTGVLQHMLMFVTLILLFYLTYYHLMVEFNLMLKQEIYTYFRDPFNYVDLFSLILPFIISVYILIEYFTIEDGFKYAESNIYLSFIIFISIIVICFPYIGLSDPPTTSVVMNGSTVAYNMTGEAPENLFSNPFTAIISAYNWDSIALDTWGFWPLAIINVLGNIFFIILLQNVMISFMSAVFESAGKRNVIYFQSILIYECARLKDSAFTSGRNYFDKRLKNKLKVKYVCFYDNPSITEAWRDKAKKWESTPIYWNAESQISTENDCKYFMEHEDIGFIWRSE</sequence>
<keyword evidence="4" id="KW-1185">Reference proteome</keyword>
<gene>
    <name evidence="3" type="ORF">C2G38_2057139</name>
</gene>
<comment type="caution">
    <text evidence="3">The sequence shown here is derived from an EMBL/GenBank/DDBJ whole genome shotgun (WGS) entry which is preliminary data.</text>
</comment>
<feature type="transmembrane region" description="Helical" evidence="2">
    <location>
        <begin position="1043"/>
        <end position="1063"/>
    </location>
</feature>
<evidence type="ECO:0008006" key="5">
    <source>
        <dbReference type="Google" id="ProtNLM"/>
    </source>
</evidence>
<dbReference type="AlphaFoldDB" id="A0A397W4T3"/>
<evidence type="ECO:0000313" key="4">
    <source>
        <dbReference type="Proteomes" id="UP000266673"/>
    </source>
</evidence>
<protein>
    <recommendedName>
        <fullName evidence="5">Ion transport domain-containing protein</fullName>
    </recommendedName>
</protein>
<dbReference type="OrthoDB" id="2323852at2759"/>
<organism evidence="3 4">
    <name type="scientific">Gigaspora rosea</name>
    <dbReference type="NCBI Taxonomy" id="44941"/>
    <lineage>
        <taxon>Eukaryota</taxon>
        <taxon>Fungi</taxon>
        <taxon>Fungi incertae sedis</taxon>
        <taxon>Mucoromycota</taxon>
        <taxon>Glomeromycotina</taxon>
        <taxon>Glomeromycetes</taxon>
        <taxon>Diversisporales</taxon>
        <taxon>Gigasporaceae</taxon>
        <taxon>Gigaspora</taxon>
    </lineage>
</organism>
<evidence type="ECO:0000256" key="1">
    <source>
        <dbReference type="SAM" id="MobiDB-lite"/>
    </source>
</evidence>
<dbReference type="EMBL" id="QKWP01000042">
    <property type="protein sequence ID" value="RIB29258.1"/>
    <property type="molecule type" value="Genomic_DNA"/>
</dbReference>
<accession>A0A397W4T3</accession>
<evidence type="ECO:0000256" key="2">
    <source>
        <dbReference type="SAM" id="Phobius"/>
    </source>
</evidence>
<evidence type="ECO:0000313" key="3">
    <source>
        <dbReference type="EMBL" id="RIB29258.1"/>
    </source>
</evidence>
<feature type="region of interest" description="Disordered" evidence="1">
    <location>
        <begin position="186"/>
        <end position="208"/>
    </location>
</feature>
<keyword evidence="2" id="KW-0472">Membrane</keyword>
<feature type="transmembrane region" description="Helical" evidence="2">
    <location>
        <begin position="1007"/>
        <end position="1031"/>
    </location>
</feature>
<feature type="compositionally biased region" description="Basic and acidic residues" evidence="1">
    <location>
        <begin position="186"/>
        <end position="206"/>
    </location>
</feature>
<feature type="transmembrane region" description="Helical" evidence="2">
    <location>
        <begin position="970"/>
        <end position="987"/>
    </location>
</feature>
<feature type="region of interest" description="Disordered" evidence="1">
    <location>
        <begin position="521"/>
        <end position="540"/>
    </location>
</feature>
<keyword evidence="2" id="KW-0812">Transmembrane</keyword>
<name>A0A397W4T3_9GLOM</name>
<feature type="transmembrane region" description="Helical" evidence="2">
    <location>
        <begin position="940"/>
        <end position="958"/>
    </location>
</feature>
<dbReference type="Proteomes" id="UP000266673">
    <property type="component" value="Unassembled WGS sequence"/>
</dbReference>
<keyword evidence="2" id="KW-1133">Transmembrane helix</keyword>
<feature type="transmembrane region" description="Helical" evidence="2">
    <location>
        <begin position="1112"/>
        <end position="1132"/>
    </location>
</feature>
<proteinExistence type="predicted"/>
<dbReference type="STRING" id="44941.A0A397W4T3"/>
<reference evidence="3 4" key="1">
    <citation type="submission" date="2018-06" db="EMBL/GenBank/DDBJ databases">
        <title>Comparative genomics reveals the genomic features of Rhizophagus irregularis, R. cerebriforme, R. diaphanum and Gigaspora rosea, and their symbiotic lifestyle signature.</title>
        <authorList>
            <person name="Morin E."/>
            <person name="San Clemente H."/>
            <person name="Chen E.C.H."/>
            <person name="De La Providencia I."/>
            <person name="Hainaut M."/>
            <person name="Kuo A."/>
            <person name="Kohler A."/>
            <person name="Murat C."/>
            <person name="Tang N."/>
            <person name="Roy S."/>
            <person name="Loubradou J."/>
            <person name="Henrissat B."/>
            <person name="Grigoriev I.V."/>
            <person name="Corradi N."/>
            <person name="Roux C."/>
            <person name="Martin F.M."/>
        </authorList>
    </citation>
    <scope>NUCLEOTIDE SEQUENCE [LARGE SCALE GENOMIC DNA]</scope>
    <source>
        <strain evidence="3 4">DAOM 194757</strain>
    </source>
</reference>